<proteinExistence type="predicted"/>
<gene>
    <name evidence="1" type="ORF">BZ3500_MVSOF-1268-A1-R1_CHR9G10544</name>
</gene>
<reference evidence="2" key="1">
    <citation type="submission" date="2016-10" db="EMBL/GenBank/DDBJ databases">
        <authorList>
            <person name="Jeantristanb JTB J.-T."/>
            <person name="Ricardo R."/>
        </authorList>
    </citation>
    <scope>NUCLEOTIDE SEQUENCE [LARGE SCALE GENOMIC DNA]</scope>
</reference>
<sequence length="49" mass="5578">MWMQWVDRGSVYSAGYAALDLGESKTVQRIDALEGCEGDRTRTWLRLDA</sequence>
<evidence type="ECO:0000313" key="2">
    <source>
        <dbReference type="Proteomes" id="UP000249723"/>
    </source>
</evidence>
<keyword evidence="2" id="KW-1185">Reference proteome</keyword>
<dbReference type="AlphaFoldDB" id="A0A2X0K955"/>
<evidence type="ECO:0000313" key="1">
    <source>
        <dbReference type="EMBL" id="SDA00269.1"/>
    </source>
</evidence>
<dbReference type="Proteomes" id="UP000249723">
    <property type="component" value="Unassembled WGS sequence"/>
</dbReference>
<accession>A0A2X0K955</accession>
<dbReference type="EMBL" id="FMWP01000107">
    <property type="protein sequence ID" value="SDA00269.1"/>
    <property type="molecule type" value="Genomic_DNA"/>
</dbReference>
<name>A0A2X0K955_9BASI</name>
<organism evidence="1 2">
    <name type="scientific">Microbotryum saponariae</name>
    <dbReference type="NCBI Taxonomy" id="289078"/>
    <lineage>
        <taxon>Eukaryota</taxon>
        <taxon>Fungi</taxon>
        <taxon>Dikarya</taxon>
        <taxon>Basidiomycota</taxon>
        <taxon>Pucciniomycotina</taxon>
        <taxon>Microbotryomycetes</taxon>
        <taxon>Microbotryales</taxon>
        <taxon>Microbotryaceae</taxon>
        <taxon>Microbotryum</taxon>
    </lineage>
</organism>
<protein>
    <submittedName>
        <fullName evidence="1">BZ3500_MvSof-1268-A1-R1_Chr9g10544 protein</fullName>
    </submittedName>
</protein>